<protein>
    <submittedName>
        <fullName evidence="5">RibD family protein</fullName>
    </submittedName>
</protein>
<reference evidence="5 6" key="1">
    <citation type="submission" date="2019-03" db="EMBL/GenBank/DDBJ databases">
        <title>Metabolic reconstructions from genomes of highly enriched 'Candidatus Accumulibacter' and 'Candidatus Competibacter' bioreactor populations.</title>
        <authorList>
            <person name="Annavajhala M.K."/>
            <person name="Welles L."/>
            <person name="Abbas B."/>
            <person name="Sorokin D."/>
            <person name="Park H."/>
            <person name="Van Loosdrecht M."/>
            <person name="Chandran K."/>
        </authorList>
    </citation>
    <scope>NUCLEOTIDE SEQUENCE [LARGE SCALE GENOMIC DNA]</scope>
    <source>
        <strain evidence="5 6">SBR_G</strain>
    </source>
</reference>
<dbReference type="InterPro" id="IPR002734">
    <property type="entry name" value="RibDG_C"/>
</dbReference>
<dbReference type="PANTHER" id="PTHR38011">
    <property type="entry name" value="DIHYDROFOLATE REDUCTASE FAMILY PROTEIN (AFU_ORTHOLOGUE AFUA_8G06820)"/>
    <property type="match status" value="1"/>
</dbReference>
<dbReference type="PANTHER" id="PTHR38011:SF7">
    <property type="entry name" value="2,5-DIAMINO-6-RIBOSYLAMINO-4(3H)-PYRIMIDINONE 5'-PHOSPHATE REDUCTASE"/>
    <property type="match status" value="1"/>
</dbReference>
<dbReference type="SUPFAM" id="SSF53597">
    <property type="entry name" value="Dihydrofolate reductase-like"/>
    <property type="match status" value="1"/>
</dbReference>
<evidence type="ECO:0000313" key="6">
    <source>
        <dbReference type="Proteomes" id="UP000760480"/>
    </source>
</evidence>
<proteinExistence type="predicted"/>
<comment type="pathway">
    <text evidence="1">Cofactor biosynthesis; riboflavin biosynthesis.</text>
</comment>
<feature type="domain" description="Bacterial bifunctional deaminase-reductase C-terminal" evidence="4">
    <location>
        <begin position="99"/>
        <end position="271"/>
    </location>
</feature>
<evidence type="ECO:0000256" key="3">
    <source>
        <dbReference type="ARBA" id="ARBA00023002"/>
    </source>
</evidence>
<keyword evidence="3" id="KW-0560">Oxidoreductase</keyword>
<dbReference type="Pfam" id="PF01872">
    <property type="entry name" value="RibD_C"/>
    <property type="match status" value="1"/>
</dbReference>
<dbReference type="Proteomes" id="UP000760480">
    <property type="component" value="Unassembled WGS sequence"/>
</dbReference>
<dbReference type="InterPro" id="IPR050765">
    <property type="entry name" value="Riboflavin_Biosynth_HTPR"/>
</dbReference>
<accession>A0ABX1TL62</accession>
<evidence type="ECO:0000259" key="4">
    <source>
        <dbReference type="Pfam" id="PF01872"/>
    </source>
</evidence>
<organism evidence="5 6">
    <name type="scientific">Candidatus Competibacter phosphatis</name>
    <dbReference type="NCBI Taxonomy" id="221280"/>
    <lineage>
        <taxon>Bacteria</taxon>
        <taxon>Pseudomonadati</taxon>
        <taxon>Pseudomonadota</taxon>
        <taxon>Gammaproteobacteria</taxon>
        <taxon>Candidatus Competibacteraceae</taxon>
        <taxon>Candidatus Competibacter</taxon>
    </lineage>
</organism>
<comment type="caution">
    <text evidence="5">The sequence shown here is derived from an EMBL/GenBank/DDBJ whole genome shotgun (WGS) entry which is preliminary data.</text>
</comment>
<dbReference type="RefSeq" id="WP_169248093.1">
    <property type="nucleotide sequence ID" value="NZ_SPMZ01000016.1"/>
</dbReference>
<sequence length="303" mass="32610">MIAQRQGTEHPLDPEQVWLLLLKLRRTARTLSMVPGCFGLGLDAGQPAILSADDPAAWVIVHADGSWIARMPMSETGAELLDLYLPVALVGRSRPLTVAHLGQSLDGRIATTNGASCHINGPENLTHLHRMRALCDAIVVGAGTVECDDPQLTTRRVAGPHPVRVVLDPRRRLAAGHGLFQDRAAPTLLVCDEALTDRPGPDHVEIIGVPRTDQGLHLSEIVRYLHACGLYGIFIEGGGLTVSAFLQAGLLDRLQIAVAPLIIGSGRPGITLPAIEDLSQGLRPRHRRYAMGEDVLFDCRLGP</sequence>
<evidence type="ECO:0000256" key="1">
    <source>
        <dbReference type="ARBA" id="ARBA00005104"/>
    </source>
</evidence>
<dbReference type="EMBL" id="SPMZ01000016">
    <property type="protein sequence ID" value="NMQ18839.1"/>
    <property type="molecule type" value="Genomic_DNA"/>
</dbReference>
<keyword evidence="2" id="KW-0521">NADP</keyword>
<dbReference type="Gene3D" id="3.40.430.10">
    <property type="entry name" value="Dihydrofolate Reductase, subunit A"/>
    <property type="match status" value="1"/>
</dbReference>
<keyword evidence="6" id="KW-1185">Reference proteome</keyword>
<dbReference type="InterPro" id="IPR024072">
    <property type="entry name" value="DHFR-like_dom_sf"/>
</dbReference>
<gene>
    <name evidence="5" type="ORF">E4P82_06215</name>
</gene>
<evidence type="ECO:0000256" key="2">
    <source>
        <dbReference type="ARBA" id="ARBA00022857"/>
    </source>
</evidence>
<evidence type="ECO:0000313" key="5">
    <source>
        <dbReference type="EMBL" id="NMQ18839.1"/>
    </source>
</evidence>
<name>A0ABX1TL62_9GAMM</name>